<feature type="compositionally biased region" description="Basic and acidic residues" evidence="1">
    <location>
        <begin position="20"/>
        <end position="35"/>
    </location>
</feature>
<dbReference type="InterPro" id="IPR001374">
    <property type="entry name" value="R3H_dom"/>
</dbReference>
<dbReference type="InterPro" id="IPR017330">
    <property type="entry name" value="SPAG7"/>
</dbReference>
<evidence type="ECO:0000313" key="3">
    <source>
        <dbReference type="Proteomes" id="UP000515135"/>
    </source>
</evidence>
<organism evidence="3 4">
    <name type="scientific">Branchiostoma belcheri</name>
    <name type="common">Amphioxus</name>
    <dbReference type="NCBI Taxonomy" id="7741"/>
    <lineage>
        <taxon>Eukaryota</taxon>
        <taxon>Metazoa</taxon>
        <taxon>Chordata</taxon>
        <taxon>Cephalochordata</taxon>
        <taxon>Leptocardii</taxon>
        <taxon>Amphioxiformes</taxon>
        <taxon>Branchiostomatidae</taxon>
        <taxon>Branchiostoma</taxon>
    </lineage>
</organism>
<dbReference type="AlphaFoldDB" id="A0A6P4ZUP1"/>
<dbReference type="PANTHER" id="PTHR13498">
    <property type="entry name" value="SPERM ASSOCIATED ANTIGEN 7"/>
    <property type="match status" value="1"/>
</dbReference>
<dbReference type="OrthoDB" id="5979509at2759"/>
<dbReference type="Pfam" id="PF01424">
    <property type="entry name" value="R3H"/>
    <property type="match status" value="1"/>
</dbReference>
<dbReference type="GeneID" id="109480079"/>
<proteinExistence type="predicted"/>
<feature type="compositionally biased region" description="Basic and acidic residues" evidence="1">
    <location>
        <begin position="192"/>
        <end position="201"/>
    </location>
</feature>
<feature type="compositionally biased region" description="Basic and acidic residues" evidence="1">
    <location>
        <begin position="124"/>
        <end position="141"/>
    </location>
</feature>
<dbReference type="GO" id="GO:0003676">
    <property type="term" value="F:nucleic acid binding"/>
    <property type="evidence" value="ECO:0007669"/>
    <property type="project" value="UniProtKB-UniRule"/>
</dbReference>
<evidence type="ECO:0000313" key="4">
    <source>
        <dbReference type="RefSeq" id="XP_019637794.1"/>
    </source>
</evidence>
<dbReference type="SUPFAM" id="SSF82708">
    <property type="entry name" value="R3H domain"/>
    <property type="match status" value="1"/>
</dbReference>
<dbReference type="PROSITE" id="PS51061">
    <property type="entry name" value="R3H"/>
    <property type="match status" value="1"/>
</dbReference>
<feature type="region of interest" description="Disordered" evidence="1">
    <location>
        <begin position="190"/>
        <end position="231"/>
    </location>
</feature>
<evidence type="ECO:0000256" key="1">
    <source>
        <dbReference type="SAM" id="MobiDB-lite"/>
    </source>
</evidence>
<dbReference type="CDD" id="cd02636">
    <property type="entry name" value="R3H_sperm-antigen"/>
    <property type="match status" value="1"/>
</dbReference>
<name>A0A6P4ZUP1_BRABE</name>
<feature type="region of interest" description="Disordered" evidence="1">
    <location>
        <begin position="1"/>
        <end position="35"/>
    </location>
</feature>
<dbReference type="RefSeq" id="XP_019637794.1">
    <property type="nucleotide sequence ID" value="XM_019782235.1"/>
</dbReference>
<evidence type="ECO:0000259" key="2">
    <source>
        <dbReference type="PROSITE" id="PS51061"/>
    </source>
</evidence>
<sequence>MADLLGSILSSMEKPPTIGEEEKKKAKKQREQLEKLQAQEKAAKSKFRKRIVDEVNKFINDSSCTRHKFEAMDKMARTIVHDVAEVAGLTSFSFGEDENDRYVMLFKKEFAPSDEELEAYRRGEDWDPSKAEEIKRQKEAQVEEASSSQVSHKVVPMSNYKDKYKHLIGDTSAKAAAQITTANKAYGFVPSENKRDQRSIEEVQNQIRAKKRQKTEDPTAEAAQSSSNVEQ</sequence>
<gene>
    <name evidence="4" type="primary">LOC109480079</name>
</gene>
<feature type="compositionally biased region" description="Polar residues" evidence="1">
    <location>
        <begin position="222"/>
        <end position="231"/>
    </location>
</feature>
<protein>
    <submittedName>
        <fullName evidence="4">Sperm-associated antigen 7 homolog</fullName>
    </submittedName>
</protein>
<reference evidence="4" key="1">
    <citation type="submission" date="2025-08" db="UniProtKB">
        <authorList>
            <consortium name="RefSeq"/>
        </authorList>
    </citation>
    <scope>IDENTIFICATION</scope>
    <source>
        <tissue evidence="4">Gonad</tissue>
    </source>
</reference>
<accession>A0A6P4ZUP1</accession>
<dbReference type="SMART" id="SM00393">
    <property type="entry name" value="R3H"/>
    <property type="match status" value="1"/>
</dbReference>
<feature type="domain" description="R3H" evidence="2">
    <location>
        <begin position="45"/>
        <end position="108"/>
    </location>
</feature>
<keyword evidence="3" id="KW-1185">Reference proteome</keyword>
<feature type="region of interest" description="Disordered" evidence="1">
    <location>
        <begin position="124"/>
        <end position="157"/>
    </location>
</feature>
<dbReference type="PANTHER" id="PTHR13498:SF3">
    <property type="entry name" value="SPERM-ASSOCIATED ANTIGEN 7"/>
    <property type="match status" value="1"/>
</dbReference>
<dbReference type="KEGG" id="bbel:109480079"/>
<dbReference type="InterPro" id="IPR036867">
    <property type="entry name" value="R3H_dom_sf"/>
</dbReference>
<dbReference type="Gene3D" id="3.30.1370.50">
    <property type="entry name" value="R3H-like domain"/>
    <property type="match status" value="1"/>
</dbReference>
<dbReference type="Proteomes" id="UP000515135">
    <property type="component" value="Unplaced"/>
</dbReference>
<dbReference type="PIRSF" id="PIRSF037943">
    <property type="entry name" value="Sperm-assoc_antigen_PAG7"/>
    <property type="match status" value="1"/>
</dbReference>
<dbReference type="InterPro" id="IPR034068">
    <property type="entry name" value="R3H_sperm-antigen"/>
</dbReference>